<keyword evidence="1" id="KW-0472">Membrane</keyword>
<dbReference type="KEGG" id="schi:SCHIN_v1c02180"/>
<sequence>MISKNYFKTNFYVIFALLILSTMFFIFLNIFFLFKESYANIFIYQLVLKITILGLSLILGSFVLRYTLNSKLKYIFMLQNILVLPIALEIIELVKKEKFSLSEIEGNENYILTSYVTLVIGSIVMLIIDLFSQYSGLRGALSNRVYTWRDSILIVGVVFTSLYGLYSCLVLFSIINLLVFKYQKQKNNYTKALSFCSTLSVVVLLNQGGANNG</sequence>
<feature type="transmembrane region" description="Helical" evidence="1">
    <location>
        <begin position="74"/>
        <end position="91"/>
    </location>
</feature>
<reference evidence="2 3" key="1">
    <citation type="submission" date="2019-08" db="EMBL/GenBank/DDBJ databases">
        <title>Complete genome sequence of Spiroplasma chinense CCH (DSM 19755).</title>
        <authorList>
            <person name="Shen H.-Y."/>
            <person name="Lin Y.-C."/>
            <person name="Chou L."/>
            <person name="Kuo C.-H."/>
        </authorList>
    </citation>
    <scope>NUCLEOTIDE SEQUENCE [LARGE SCALE GENOMIC DNA]</scope>
    <source>
        <strain evidence="2 3">CCH</strain>
    </source>
</reference>
<evidence type="ECO:0008006" key="4">
    <source>
        <dbReference type="Google" id="ProtNLM"/>
    </source>
</evidence>
<dbReference type="EMBL" id="CP043026">
    <property type="protein sequence ID" value="QEH61415.1"/>
    <property type="molecule type" value="Genomic_DNA"/>
</dbReference>
<protein>
    <recommendedName>
        <fullName evidence="4">Transmembrane protein</fullName>
    </recommendedName>
</protein>
<organism evidence="2 3">
    <name type="scientific">Spiroplasma chinense</name>
    <dbReference type="NCBI Taxonomy" id="216932"/>
    <lineage>
        <taxon>Bacteria</taxon>
        <taxon>Bacillati</taxon>
        <taxon>Mycoplasmatota</taxon>
        <taxon>Mollicutes</taxon>
        <taxon>Entomoplasmatales</taxon>
        <taxon>Spiroplasmataceae</taxon>
        <taxon>Spiroplasma</taxon>
    </lineage>
</organism>
<name>A0A5B9Y3P3_9MOLU</name>
<feature type="transmembrane region" description="Helical" evidence="1">
    <location>
        <begin position="12"/>
        <end position="34"/>
    </location>
</feature>
<keyword evidence="1" id="KW-1133">Transmembrane helix</keyword>
<evidence type="ECO:0000313" key="2">
    <source>
        <dbReference type="EMBL" id="QEH61415.1"/>
    </source>
</evidence>
<dbReference type="RefSeq" id="WP_166507810.1">
    <property type="nucleotide sequence ID" value="NZ_CP043026.1"/>
</dbReference>
<feature type="transmembrane region" description="Helical" evidence="1">
    <location>
        <begin position="46"/>
        <end position="68"/>
    </location>
</feature>
<accession>A0A5B9Y3P3</accession>
<evidence type="ECO:0000313" key="3">
    <source>
        <dbReference type="Proteomes" id="UP000323144"/>
    </source>
</evidence>
<dbReference type="Proteomes" id="UP000323144">
    <property type="component" value="Chromosome"/>
</dbReference>
<feature type="transmembrane region" description="Helical" evidence="1">
    <location>
        <begin position="152"/>
        <end position="180"/>
    </location>
</feature>
<feature type="transmembrane region" description="Helical" evidence="1">
    <location>
        <begin position="112"/>
        <end position="132"/>
    </location>
</feature>
<dbReference type="AlphaFoldDB" id="A0A5B9Y3P3"/>
<gene>
    <name evidence="2" type="ORF">SCHIN_v1c02180</name>
</gene>
<evidence type="ECO:0000256" key="1">
    <source>
        <dbReference type="SAM" id="Phobius"/>
    </source>
</evidence>
<keyword evidence="3" id="KW-1185">Reference proteome</keyword>
<keyword evidence="1" id="KW-0812">Transmembrane</keyword>
<proteinExistence type="predicted"/>